<evidence type="ECO:0000259" key="2">
    <source>
        <dbReference type="Pfam" id="PF02617"/>
    </source>
</evidence>
<accession>A0AAE4FTX4</accession>
<keyword evidence="4" id="KW-1185">Reference proteome</keyword>
<keyword evidence="3" id="KW-0378">Hydrolase</keyword>
<protein>
    <recommendedName>
        <fullName evidence="1">ATP-dependent Clp protease adapter protein ClpS</fullName>
    </recommendedName>
</protein>
<sequence>MAVTLPQERQAAATTTTRKPYPNYKVIVLDDDFNTFQHVAESLMAYIPNMTSDRAWELTNQVHFEGLAIVWVGPQEQAELYHLQLKRAGLTMAPVEPA</sequence>
<comment type="function">
    <text evidence="1">Involved in the modulation of the specificity of the ClpAP-mediated ATP-dependent protein degradation.</text>
</comment>
<dbReference type="PANTHER" id="PTHR33473">
    <property type="entry name" value="ATP-DEPENDENT CLP PROTEASE ADAPTER PROTEIN CLPS1, CHLOROPLASTIC"/>
    <property type="match status" value="1"/>
</dbReference>
<dbReference type="Gene3D" id="3.30.1390.10">
    <property type="match status" value="1"/>
</dbReference>
<dbReference type="NCBIfam" id="NF009563">
    <property type="entry name" value="PRK13019.1-3"/>
    <property type="match status" value="1"/>
</dbReference>
<dbReference type="GO" id="GO:0030163">
    <property type="term" value="P:protein catabolic process"/>
    <property type="evidence" value="ECO:0007669"/>
    <property type="project" value="InterPro"/>
</dbReference>
<dbReference type="HAMAP" id="MF_00302">
    <property type="entry name" value="ClpS"/>
    <property type="match status" value="1"/>
</dbReference>
<feature type="domain" description="Adaptor protein ClpS core" evidence="2">
    <location>
        <begin position="20"/>
        <end position="88"/>
    </location>
</feature>
<evidence type="ECO:0000313" key="4">
    <source>
        <dbReference type="Proteomes" id="UP001268256"/>
    </source>
</evidence>
<dbReference type="AlphaFoldDB" id="A0AAE4FTX4"/>
<dbReference type="InterPro" id="IPR022935">
    <property type="entry name" value="ClpS"/>
</dbReference>
<comment type="caution">
    <text evidence="3">The sequence shown here is derived from an EMBL/GenBank/DDBJ whole genome shotgun (WGS) entry which is preliminary data.</text>
</comment>
<name>A0AAE4FTX4_9CYAN</name>
<reference evidence="4" key="1">
    <citation type="submission" date="2023-07" db="EMBL/GenBank/DDBJ databases">
        <authorList>
            <person name="Luz R."/>
            <person name="Cordeiro R."/>
            <person name="Fonseca A."/>
            <person name="Goncalves V."/>
        </authorList>
    </citation>
    <scope>NUCLEOTIDE SEQUENCE [LARGE SCALE GENOMIC DNA]</scope>
    <source>
        <strain evidence="4">BACA0444</strain>
    </source>
</reference>
<keyword evidence="3" id="KW-0645">Protease</keyword>
<dbReference type="GO" id="GO:0006508">
    <property type="term" value="P:proteolysis"/>
    <property type="evidence" value="ECO:0007669"/>
    <property type="project" value="UniProtKB-UniRule"/>
</dbReference>
<dbReference type="SUPFAM" id="SSF54736">
    <property type="entry name" value="ClpS-like"/>
    <property type="match status" value="1"/>
</dbReference>
<comment type="similarity">
    <text evidence="1">Belongs to the ClpS family.</text>
</comment>
<comment type="subunit">
    <text evidence="1">Binds to the N-terminal domain of the chaperone ClpA.</text>
</comment>
<dbReference type="InterPro" id="IPR014719">
    <property type="entry name" value="Ribosomal_bL12_C/ClpS-like"/>
</dbReference>
<evidence type="ECO:0000256" key="1">
    <source>
        <dbReference type="HAMAP-Rule" id="MF_00302"/>
    </source>
</evidence>
<organism evidence="3 4">
    <name type="scientific">Pseudocalidococcus azoricus BACA0444</name>
    <dbReference type="NCBI Taxonomy" id="2918990"/>
    <lineage>
        <taxon>Bacteria</taxon>
        <taxon>Bacillati</taxon>
        <taxon>Cyanobacteriota</taxon>
        <taxon>Cyanophyceae</taxon>
        <taxon>Acaryochloridales</taxon>
        <taxon>Thermosynechococcaceae</taxon>
        <taxon>Pseudocalidococcus</taxon>
        <taxon>Pseudocalidococcus azoricus</taxon>
    </lineage>
</organism>
<dbReference type="PANTHER" id="PTHR33473:SF3">
    <property type="entry name" value="ATP-DEPENDENT CLP PROTEASE ADAPTER PROTEIN CLPS"/>
    <property type="match status" value="1"/>
</dbReference>
<dbReference type="Proteomes" id="UP001268256">
    <property type="component" value="Unassembled WGS sequence"/>
</dbReference>
<dbReference type="Pfam" id="PF02617">
    <property type="entry name" value="ClpS"/>
    <property type="match status" value="1"/>
</dbReference>
<proteinExistence type="inferred from homology"/>
<dbReference type="InterPro" id="IPR003769">
    <property type="entry name" value="ClpS_core"/>
</dbReference>
<dbReference type="EMBL" id="JAVMIP010000025">
    <property type="protein sequence ID" value="MDS3862263.1"/>
    <property type="molecule type" value="Genomic_DNA"/>
</dbReference>
<dbReference type="GO" id="GO:0008233">
    <property type="term" value="F:peptidase activity"/>
    <property type="evidence" value="ECO:0007669"/>
    <property type="project" value="UniProtKB-KW"/>
</dbReference>
<evidence type="ECO:0000313" key="3">
    <source>
        <dbReference type="EMBL" id="MDS3862263.1"/>
    </source>
</evidence>
<dbReference type="RefSeq" id="WP_322879472.1">
    <property type="nucleotide sequence ID" value="NZ_JAVMIP010000025.1"/>
</dbReference>
<gene>
    <name evidence="1 3" type="primary">clpS</name>
    <name evidence="3" type="ORF">RIF25_15800</name>
</gene>